<evidence type="ECO:0000313" key="1">
    <source>
        <dbReference type="EMBL" id="MDA5193173.1"/>
    </source>
</evidence>
<comment type="caution">
    <text evidence="1">The sequence shown here is derived from an EMBL/GenBank/DDBJ whole genome shotgun (WGS) entry which is preliminary data.</text>
</comment>
<evidence type="ECO:0000313" key="2">
    <source>
        <dbReference type="Proteomes" id="UP001141619"/>
    </source>
</evidence>
<reference evidence="1" key="1">
    <citation type="submission" date="2022-08" db="EMBL/GenBank/DDBJ databases">
        <authorList>
            <person name="Vandamme P."/>
            <person name="Hettiarachchi A."/>
            <person name="Peeters C."/>
            <person name="Cnockaert M."/>
            <person name="Carlier A."/>
        </authorList>
    </citation>
    <scope>NUCLEOTIDE SEQUENCE</scope>
    <source>
        <strain evidence="1">LMG 31809</strain>
    </source>
</reference>
<sequence length="106" mass="12031">MFRTELEKRVRHLEEGLTQFNGLDWIIKVGEIAEIKGAVLDMTAETEAYCAQTVTTRNLQRLDVVIRTATTRKTNGHLAFQKAYGTLRTWLTPALPGERRIGKLSD</sequence>
<gene>
    <name evidence="1" type="ORF">NYP16_04280</name>
</gene>
<reference evidence="1" key="2">
    <citation type="journal article" date="2023" name="Syst. Appl. Microbiol.">
        <title>Govania unica gen. nov., sp. nov., a rare biosphere bacterium that represents a novel family in the class Alphaproteobacteria.</title>
        <authorList>
            <person name="Vandamme P."/>
            <person name="Peeters C."/>
            <person name="Hettiarachchi A."/>
            <person name="Cnockaert M."/>
            <person name="Carlier A."/>
        </authorList>
    </citation>
    <scope>NUCLEOTIDE SEQUENCE</scope>
    <source>
        <strain evidence="1">LMG 31809</strain>
    </source>
</reference>
<organism evidence="1 2">
    <name type="scientific">Govanella unica</name>
    <dbReference type="NCBI Taxonomy" id="2975056"/>
    <lineage>
        <taxon>Bacteria</taxon>
        <taxon>Pseudomonadati</taxon>
        <taxon>Pseudomonadota</taxon>
        <taxon>Alphaproteobacteria</taxon>
        <taxon>Emcibacterales</taxon>
        <taxon>Govanellaceae</taxon>
        <taxon>Govanella</taxon>
    </lineage>
</organism>
<dbReference type="Proteomes" id="UP001141619">
    <property type="component" value="Unassembled WGS sequence"/>
</dbReference>
<keyword evidence="2" id="KW-1185">Reference proteome</keyword>
<proteinExistence type="predicted"/>
<dbReference type="RefSeq" id="WP_274942867.1">
    <property type="nucleotide sequence ID" value="NZ_JANWOI010000001.1"/>
</dbReference>
<dbReference type="EMBL" id="JANWOI010000001">
    <property type="protein sequence ID" value="MDA5193173.1"/>
    <property type="molecule type" value="Genomic_DNA"/>
</dbReference>
<accession>A0A9X3Z6M7</accession>
<dbReference type="AlphaFoldDB" id="A0A9X3Z6M7"/>
<protein>
    <submittedName>
        <fullName evidence="1">Uncharacterized protein</fullName>
    </submittedName>
</protein>
<name>A0A9X3Z6M7_9PROT</name>